<gene>
    <name evidence="2" type="ORF">Daus18300_002525</name>
</gene>
<reference evidence="2 3" key="1">
    <citation type="journal article" date="2024" name="IMA Fungus">
        <title>IMA Genome - F19 : A genome assembly and annotation guide to empower mycologists, including annotated draft genome sequences of Ceratocystis pirilliformis, Diaporthe australafricana, Fusarium ophioides, Paecilomyces lecythidis, and Sporothrix stenoceras.</title>
        <authorList>
            <person name="Aylward J."/>
            <person name="Wilson A.M."/>
            <person name="Visagie C.M."/>
            <person name="Spraker J."/>
            <person name="Barnes I."/>
            <person name="Buitendag C."/>
            <person name="Ceriani C."/>
            <person name="Del Mar Angel L."/>
            <person name="du Plessis D."/>
            <person name="Fuchs T."/>
            <person name="Gasser K."/>
            <person name="Kramer D."/>
            <person name="Li W."/>
            <person name="Munsamy K."/>
            <person name="Piso A."/>
            <person name="Price J.L."/>
            <person name="Sonnekus B."/>
            <person name="Thomas C."/>
            <person name="van der Nest A."/>
            <person name="van Dijk A."/>
            <person name="van Heerden A."/>
            <person name="van Vuuren N."/>
            <person name="Yilmaz N."/>
            <person name="Duong T.A."/>
            <person name="van der Merwe N.A."/>
            <person name="Wingfield M.J."/>
            <person name="Wingfield B.D."/>
        </authorList>
    </citation>
    <scope>NUCLEOTIDE SEQUENCE [LARGE SCALE GENOMIC DNA]</scope>
    <source>
        <strain evidence="2 3">CMW 18300</strain>
    </source>
</reference>
<proteinExistence type="predicted"/>
<evidence type="ECO:0000256" key="1">
    <source>
        <dbReference type="SAM" id="SignalP"/>
    </source>
</evidence>
<sequence length="167" mass="18331">MFPKQILLALIAALLMIAVASTDTSSDTIPPTSAAPLINTTSSWDIGPAPYVLCKPNNYQDSSIDGFDSNFNHLNSLPGNATLGHLPDGGWCWRYSCDQDLAVYACNDRQTDVQAPWSTMATYAQIIKDKCTYYKKVHGHPKHRVWGQAFDAEGWNVVLGIKVGTHC</sequence>
<dbReference type="EMBL" id="JAWRVE010000015">
    <property type="protein sequence ID" value="KAL1876919.1"/>
    <property type="molecule type" value="Genomic_DNA"/>
</dbReference>
<keyword evidence="3" id="KW-1185">Reference proteome</keyword>
<protein>
    <recommendedName>
        <fullName evidence="4">Ecp2 effector protein domain-containing protein</fullName>
    </recommendedName>
</protein>
<feature type="signal peptide" evidence="1">
    <location>
        <begin position="1"/>
        <end position="22"/>
    </location>
</feature>
<name>A0ABR3XMU8_9PEZI</name>
<organism evidence="2 3">
    <name type="scientific">Diaporthe australafricana</name>
    <dbReference type="NCBI Taxonomy" id="127596"/>
    <lineage>
        <taxon>Eukaryota</taxon>
        <taxon>Fungi</taxon>
        <taxon>Dikarya</taxon>
        <taxon>Ascomycota</taxon>
        <taxon>Pezizomycotina</taxon>
        <taxon>Sordariomycetes</taxon>
        <taxon>Sordariomycetidae</taxon>
        <taxon>Diaporthales</taxon>
        <taxon>Diaporthaceae</taxon>
        <taxon>Diaporthe</taxon>
    </lineage>
</organism>
<accession>A0ABR3XMU8</accession>
<comment type="caution">
    <text evidence="2">The sequence shown here is derived from an EMBL/GenBank/DDBJ whole genome shotgun (WGS) entry which is preliminary data.</text>
</comment>
<evidence type="ECO:0000313" key="2">
    <source>
        <dbReference type="EMBL" id="KAL1876919.1"/>
    </source>
</evidence>
<evidence type="ECO:0000313" key="3">
    <source>
        <dbReference type="Proteomes" id="UP001583177"/>
    </source>
</evidence>
<evidence type="ECO:0008006" key="4">
    <source>
        <dbReference type="Google" id="ProtNLM"/>
    </source>
</evidence>
<keyword evidence="1" id="KW-0732">Signal</keyword>
<feature type="chain" id="PRO_5045909997" description="Ecp2 effector protein domain-containing protein" evidence="1">
    <location>
        <begin position="23"/>
        <end position="167"/>
    </location>
</feature>
<dbReference type="Proteomes" id="UP001583177">
    <property type="component" value="Unassembled WGS sequence"/>
</dbReference>